<sequence length="344" mass="38888">MYAYSSFPSRFAVFRGPYHSTLRTELVESMMIFDTTPSEDGSFYTATLRPWFGTIVGNDDMPDKTVRQVKIHSPLRANHHGLPFSPSNERFVVLPFTLEVNAASWVHNAIPILAFESTNWMPRFDERLVELQLLHKLQGESFKHHYQNINYVAGVLMRRQELPPYISWLQSLPDPYAQMNRAEIRDIPYAHISPTSLHILRRNIIEDYCNRNTVAGEVIDAAVAAVEPPSVDYEDYSSMFDGAAGYVAPAETPLLPAIPDFILENHLAHEVQKGTECSITFESLSSLAEVAMSRDCGHFFEPEALKAWGKVQQNEGKMIVCPVCRKALSEVVTMANNYYIPVTA</sequence>
<accession>A0A6C0LNY5</accession>
<proteinExistence type="predicted"/>
<name>A0A6C0LNY5_9ZZZZ</name>
<dbReference type="SUPFAM" id="SSF57850">
    <property type="entry name" value="RING/U-box"/>
    <property type="match status" value="1"/>
</dbReference>
<dbReference type="EMBL" id="MN740532">
    <property type="protein sequence ID" value="QHU31668.1"/>
    <property type="molecule type" value="Genomic_DNA"/>
</dbReference>
<reference evidence="1" key="1">
    <citation type="journal article" date="2020" name="Nature">
        <title>Giant virus diversity and host interactions through global metagenomics.</title>
        <authorList>
            <person name="Schulz F."/>
            <person name="Roux S."/>
            <person name="Paez-Espino D."/>
            <person name="Jungbluth S."/>
            <person name="Walsh D.A."/>
            <person name="Denef V.J."/>
            <person name="McMahon K.D."/>
            <person name="Konstantinidis K.T."/>
            <person name="Eloe-Fadrosh E.A."/>
            <person name="Kyrpides N.C."/>
            <person name="Woyke T."/>
        </authorList>
    </citation>
    <scope>NUCLEOTIDE SEQUENCE</scope>
    <source>
        <strain evidence="1">GVMAG-M-3300027963-41</strain>
    </source>
</reference>
<organism evidence="1">
    <name type="scientific">viral metagenome</name>
    <dbReference type="NCBI Taxonomy" id="1070528"/>
    <lineage>
        <taxon>unclassified sequences</taxon>
        <taxon>metagenomes</taxon>
        <taxon>organismal metagenomes</taxon>
    </lineage>
</organism>
<evidence type="ECO:0000313" key="1">
    <source>
        <dbReference type="EMBL" id="QHU31668.1"/>
    </source>
</evidence>
<dbReference type="Gene3D" id="3.30.40.10">
    <property type="entry name" value="Zinc/RING finger domain, C3HC4 (zinc finger)"/>
    <property type="match status" value="1"/>
</dbReference>
<dbReference type="InterPro" id="IPR013083">
    <property type="entry name" value="Znf_RING/FYVE/PHD"/>
</dbReference>
<dbReference type="AlphaFoldDB" id="A0A6C0LNY5"/>
<protein>
    <recommendedName>
        <fullName evidence="2">RING-type domain-containing protein</fullName>
    </recommendedName>
</protein>
<evidence type="ECO:0008006" key="2">
    <source>
        <dbReference type="Google" id="ProtNLM"/>
    </source>
</evidence>